<evidence type="ECO:0000313" key="18">
    <source>
        <dbReference type="Proteomes" id="UP001165740"/>
    </source>
</evidence>
<evidence type="ECO:0000313" key="19">
    <source>
        <dbReference type="RefSeq" id="XP_055892477.1"/>
    </source>
</evidence>
<dbReference type="PROSITE" id="PS01046">
    <property type="entry name" value="LON_SER"/>
    <property type="match status" value="1"/>
</dbReference>
<comment type="function">
    <text evidence="10">ATP-dependent serine protease that mediates the selective degradation of misfolded and unassembled polypeptides in the peroxisomal matrix. Necessary for type 2 peroxisome targeting signal (PTS2)-containing protein processing and facilitates peroxisome matrix protein import.</text>
</comment>
<dbReference type="PANTHER" id="PTHR10046">
    <property type="entry name" value="ATP DEPENDENT LON PROTEASE FAMILY MEMBER"/>
    <property type="match status" value="1"/>
</dbReference>
<evidence type="ECO:0000256" key="2">
    <source>
        <dbReference type="ARBA" id="ARBA00022490"/>
    </source>
</evidence>
<dbReference type="Gene3D" id="1.20.58.1480">
    <property type="match status" value="1"/>
</dbReference>
<evidence type="ECO:0000256" key="12">
    <source>
        <dbReference type="PIRSR" id="PIRSR001174-1"/>
    </source>
</evidence>
<dbReference type="GO" id="GO:0006515">
    <property type="term" value="P:protein quality control for misfolded or incompletely synthesized proteins"/>
    <property type="evidence" value="ECO:0007669"/>
    <property type="project" value="UniProtKB-UniRule"/>
</dbReference>
<dbReference type="GO" id="GO:0016558">
    <property type="term" value="P:protein import into peroxisome matrix"/>
    <property type="evidence" value="ECO:0007669"/>
    <property type="project" value="UniProtKB-UniRule"/>
</dbReference>
<feature type="active site" evidence="10 12">
    <location>
        <position position="778"/>
    </location>
</feature>
<dbReference type="GO" id="GO:0016887">
    <property type="term" value="F:ATP hydrolysis activity"/>
    <property type="evidence" value="ECO:0007669"/>
    <property type="project" value="UniProtKB-UniRule"/>
</dbReference>
<evidence type="ECO:0000256" key="15">
    <source>
        <dbReference type="RuleBase" id="RU000591"/>
    </source>
</evidence>
<dbReference type="Gene3D" id="1.10.8.60">
    <property type="match status" value="1"/>
</dbReference>
<evidence type="ECO:0000256" key="8">
    <source>
        <dbReference type="ARBA" id="ARBA00023016"/>
    </source>
</evidence>
<dbReference type="InterPro" id="IPR008269">
    <property type="entry name" value="Lon_proteolytic"/>
</dbReference>
<keyword evidence="2" id="KW-0963">Cytoplasm</keyword>
<keyword evidence="8" id="KW-0346">Stress response</keyword>
<feature type="binding site" evidence="10 13">
    <location>
        <begin position="377"/>
        <end position="384"/>
    </location>
    <ligand>
        <name>ATP</name>
        <dbReference type="ChEBI" id="CHEBI:30616"/>
    </ligand>
</feature>
<dbReference type="GO" id="GO:0004252">
    <property type="term" value="F:serine-type endopeptidase activity"/>
    <property type="evidence" value="ECO:0007669"/>
    <property type="project" value="UniProtKB-UniRule"/>
</dbReference>
<comment type="similarity">
    <text evidence="10 11 14 15">Belongs to the peptidase S16 family.</text>
</comment>
<keyword evidence="7 10" id="KW-0067">ATP-binding</keyword>
<dbReference type="Pfam" id="PF02190">
    <property type="entry name" value="LON_substr_bdg"/>
    <property type="match status" value="1"/>
</dbReference>
<dbReference type="InterPro" id="IPR003959">
    <property type="entry name" value="ATPase_AAA_core"/>
</dbReference>
<evidence type="ECO:0000256" key="5">
    <source>
        <dbReference type="ARBA" id="ARBA00022801"/>
    </source>
</evidence>
<name>A0A9W3AZ35_BIOGL</name>
<dbReference type="Gene3D" id="1.20.5.5270">
    <property type="match status" value="1"/>
</dbReference>
<dbReference type="CDD" id="cd19500">
    <property type="entry name" value="RecA-like_Lon"/>
    <property type="match status" value="1"/>
</dbReference>
<dbReference type="FunFam" id="3.30.230.10:FF:000019">
    <property type="entry name" value="Lon protease homolog 2, peroxisomal"/>
    <property type="match status" value="1"/>
</dbReference>
<reference evidence="19" key="1">
    <citation type="submission" date="2025-08" db="UniProtKB">
        <authorList>
            <consortium name="RefSeq"/>
        </authorList>
    </citation>
    <scope>IDENTIFICATION</scope>
</reference>
<dbReference type="InterPro" id="IPR054594">
    <property type="entry name" value="Lon_lid"/>
</dbReference>
<dbReference type="Pfam" id="PF22667">
    <property type="entry name" value="Lon_lid"/>
    <property type="match status" value="1"/>
</dbReference>
<dbReference type="FunFam" id="2.30.130.40:FF:000003">
    <property type="entry name" value="Lon protease homolog 2, peroxisomal"/>
    <property type="match status" value="1"/>
</dbReference>
<dbReference type="Gene3D" id="3.30.230.10">
    <property type="match status" value="1"/>
</dbReference>
<organism evidence="18 19">
    <name type="scientific">Biomphalaria glabrata</name>
    <name type="common">Bloodfluke planorb</name>
    <name type="synonym">Freshwater snail</name>
    <dbReference type="NCBI Taxonomy" id="6526"/>
    <lineage>
        <taxon>Eukaryota</taxon>
        <taxon>Metazoa</taxon>
        <taxon>Spiralia</taxon>
        <taxon>Lophotrochozoa</taxon>
        <taxon>Mollusca</taxon>
        <taxon>Gastropoda</taxon>
        <taxon>Heterobranchia</taxon>
        <taxon>Euthyneura</taxon>
        <taxon>Panpulmonata</taxon>
        <taxon>Hygrophila</taxon>
        <taxon>Lymnaeoidea</taxon>
        <taxon>Planorbidae</taxon>
        <taxon>Biomphalaria</taxon>
    </lineage>
</organism>
<proteinExistence type="inferred from homology"/>
<dbReference type="Gene3D" id="2.30.130.40">
    <property type="entry name" value="LON domain-like"/>
    <property type="match status" value="1"/>
</dbReference>
<protein>
    <recommendedName>
        <fullName evidence="10">Lon protease homolog 2, peroxisomal</fullName>
        <ecNumber evidence="10">3.4.21.-</ecNumber>
    </recommendedName>
</protein>
<dbReference type="Pfam" id="PF00004">
    <property type="entry name" value="AAA"/>
    <property type="match status" value="1"/>
</dbReference>
<feature type="active site" evidence="10 12">
    <location>
        <position position="735"/>
    </location>
</feature>
<evidence type="ECO:0000256" key="6">
    <source>
        <dbReference type="ARBA" id="ARBA00022825"/>
    </source>
</evidence>
<dbReference type="HAMAP" id="MF_03121">
    <property type="entry name" value="lonp2_euk"/>
    <property type="match status" value="1"/>
</dbReference>
<feature type="domain" description="Lon proteolytic" evidence="16">
    <location>
        <begin position="646"/>
        <end position="829"/>
    </location>
</feature>
<dbReference type="InterPro" id="IPR003593">
    <property type="entry name" value="AAA+_ATPase"/>
</dbReference>
<dbReference type="InterPro" id="IPR008268">
    <property type="entry name" value="Peptidase_S16_AS"/>
</dbReference>
<dbReference type="InterPro" id="IPR020568">
    <property type="entry name" value="Ribosomal_Su5_D2-typ_SF"/>
</dbReference>
<keyword evidence="6 10" id="KW-0720">Serine protease</keyword>
<evidence type="ECO:0000256" key="11">
    <source>
        <dbReference type="PIRNR" id="PIRNR001174"/>
    </source>
</evidence>
<dbReference type="SUPFAM" id="SSF54211">
    <property type="entry name" value="Ribosomal protein S5 domain 2-like"/>
    <property type="match status" value="1"/>
</dbReference>
<comment type="subcellular location">
    <subcellularLocation>
        <location evidence="1 10">Peroxisome matrix</location>
    </subcellularLocation>
</comment>
<evidence type="ECO:0000256" key="1">
    <source>
        <dbReference type="ARBA" id="ARBA00004253"/>
    </source>
</evidence>
<feature type="domain" description="Lon N-terminal" evidence="17">
    <location>
        <begin position="11"/>
        <end position="220"/>
    </location>
</feature>
<keyword evidence="3 10" id="KW-0645">Protease</keyword>
<evidence type="ECO:0000256" key="9">
    <source>
        <dbReference type="ARBA" id="ARBA00023140"/>
    </source>
</evidence>
<evidence type="ECO:0000256" key="14">
    <source>
        <dbReference type="PROSITE-ProRule" id="PRU01122"/>
    </source>
</evidence>
<dbReference type="SMART" id="SM00464">
    <property type="entry name" value="LON"/>
    <property type="match status" value="1"/>
</dbReference>
<evidence type="ECO:0000256" key="13">
    <source>
        <dbReference type="PIRSR" id="PIRSR001174-2"/>
    </source>
</evidence>
<sequence>MASSISIPRRIPLLLITDNVLLPGSSMRIPVRSLKNMNMVKSRLLGQSTLKSTIIGVVPKTSGSDDVDEDLSSLHPIGTAAVVVQITGTNWPRPAYTLLVTGLCRFRVESLLQETPYPVASVKQLDKLSDSDNEIQSSEELGTLAENFREHAAELVDMLDTSLPVVAKLKKMLDSVPSQHLPDICSTIVKASFSEKIEVLDAVDLVERFKKALPLLIRQIEGLKLLKKARKEGNVEIVTRKEMSRPLNIRGMFRKQDADIDDEDRDDDIDDNSDLEAKIKGANMPEQALKSAQKEFRRLKKMPAHMPEHAMIRNYLELMTELPWSRGTKDTLDIVQAKKDLDADHYGLDKLKKRVIEYLAVRQLKNSLKGPILCFVGPPGVGKTSVGRSLANTLGREFHRISLGGVCDQSDIRGHRRTYIGSMPGRIIQGLRIANTNNPVFLLDEIDKLSKGIHGDPAAALLEVLDPEQNHSFVDHYLNVPFDLSQILFIATANNMATIPPALLDRMELIQIPGYTLEEKLHIADRHLIPKQFKEHGLSNEHLQIPSDTIKLIIASYTREAGVRTLERRIAAVCRAVAVKVLKSSSSRNLKADTVKKDKGQETNIETAGDSSAFSYPPEMPIIIDEAAVEDILGPIIYHQEMSERLSQPGVAIGLAWTVMGGEIMFVEATRMAGDGKITLTGQLGEVMKESASLALNWVRANVKKLHLDSSKDLLKNTDIHIHFPAGAVEKDGPSAGITIATVLTSLFGDRCVRSDTAMTGEITLRGLVLPVGGIKEKVLAAHRAGIQRVILPQKNMKDLHEIPDHIKKEMNYIFVKTLEDVLNAAFEDGYPGLNKMTTLPAKL</sequence>
<dbReference type="InterPro" id="IPR004815">
    <property type="entry name" value="Lon_bac/euk-typ"/>
</dbReference>
<dbReference type="RefSeq" id="XP_055892477.1">
    <property type="nucleotide sequence ID" value="XM_056036502.1"/>
</dbReference>
<dbReference type="InterPro" id="IPR027065">
    <property type="entry name" value="Lon_Prtase"/>
</dbReference>
<dbReference type="FunFam" id="1.20.5.5270:FF:000002">
    <property type="entry name" value="Lon protease homolog"/>
    <property type="match status" value="1"/>
</dbReference>
<dbReference type="SUPFAM" id="SSF88697">
    <property type="entry name" value="PUA domain-like"/>
    <property type="match status" value="1"/>
</dbReference>
<keyword evidence="18" id="KW-1185">Reference proteome</keyword>
<keyword evidence="4 10" id="KW-0547">Nucleotide-binding</keyword>
<dbReference type="PROSITE" id="PS51787">
    <property type="entry name" value="LON_N"/>
    <property type="match status" value="1"/>
</dbReference>
<evidence type="ECO:0000259" key="16">
    <source>
        <dbReference type="PROSITE" id="PS51786"/>
    </source>
</evidence>
<dbReference type="SUPFAM" id="SSF52540">
    <property type="entry name" value="P-loop containing nucleoside triphosphate hydrolases"/>
    <property type="match status" value="1"/>
</dbReference>
<dbReference type="PIRSF" id="PIRSF001174">
    <property type="entry name" value="Lon_proteas"/>
    <property type="match status" value="1"/>
</dbReference>
<dbReference type="InterPro" id="IPR027501">
    <property type="entry name" value="Lonp2_euk"/>
</dbReference>
<dbReference type="Proteomes" id="UP001165740">
    <property type="component" value="Chromosome 7"/>
</dbReference>
<dbReference type="InterPro" id="IPR015947">
    <property type="entry name" value="PUA-like_sf"/>
</dbReference>
<feature type="short sequence motif" description="Microbody targeting signal" evidence="10">
    <location>
        <begin position="842"/>
        <end position="844"/>
    </location>
</feature>
<gene>
    <name evidence="19" type="primary">LOC106079798</name>
</gene>
<keyword evidence="9 10" id="KW-0576">Peroxisome</keyword>
<dbReference type="InterPro" id="IPR046336">
    <property type="entry name" value="Lon_prtase_N_sf"/>
</dbReference>
<dbReference type="PRINTS" id="PR00830">
    <property type="entry name" value="ENDOLAPTASE"/>
</dbReference>
<dbReference type="Pfam" id="PF05362">
    <property type="entry name" value="Lon_C"/>
    <property type="match status" value="1"/>
</dbReference>
<keyword evidence="5 10" id="KW-0378">Hydrolase</keyword>
<dbReference type="GO" id="GO:0005524">
    <property type="term" value="F:ATP binding"/>
    <property type="evidence" value="ECO:0007669"/>
    <property type="project" value="UniProtKB-UniRule"/>
</dbReference>
<dbReference type="SMART" id="SM00382">
    <property type="entry name" value="AAA"/>
    <property type="match status" value="1"/>
</dbReference>
<dbReference type="Gene3D" id="3.40.50.300">
    <property type="entry name" value="P-loop containing nucleotide triphosphate hydrolases"/>
    <property type="match status" value="1"/>
</dbReference>
<evidence type="ECO:0000256" key="3">
    <source>
        <dbReference type="ARBA" id="ARBA00022670"/>
    </source>
</evidence>
<dbReference type="EC" id="3.4.21.-" evidence="10"/>
<dbReference type="GO" id="GO:0016485">
    <property type="term" value="P:protein processing"/>
    <property type="evidence" value="ECO:0007669"/>
    <property type="project" value="UniProtKB-UniRule"/>
</dbReference>
<evidence type="ECO:0000256" key="7">
    <source>
        <dbReference type="ARBA" id="ARBA00022840"/>
    </source>
</evidence>
<dbReference type="PROSITE" id="PS51786">
    <property type="entry name" value="LON_PROTEOLYTIC"/>
    <property type="match status" value="1"/>
</dbReference>
<dbReference type="InterPro" id="IPR027417">
    <property type="entry name" value="P-loop_NTPase"/>
</dbReference>
<dbReference type="GO" id="GO:0004176">
    <property type="term" value="F:ATP-dependent peptidase activity"/>
    <property type="evidence" value="ECO:0007669"/>
    <property type="project" value="UniProtKB-UniRule"/>
</dbReference>
<dbReference type="GeneID" id="106079798"/>
<evidence type="ECO:0000259" key="17">
    <source>
        <dbReference type="PROSITE" id="PS51787"/>
    </source>
</evidence>
<evidence type="ECO:0000256" key="10">
    <source>
        <dbReference type="HAMAP-Rule" id="MF_03121"/>
    </source>
</evidence>
<dbReference type="FunFam" id="3.40.50.300:FF:000382">
    <property type="entry name" value="Lon protease homolog 2, peroxisomal"/>
    <property type="match status" value="1"/>
</dbReference>
<dbReference type="GO" id="GO:0005782">
    <property type="term" value="C:peroxisomal matrix"/>
    <property type="evidence" value="ECO:0007669"/>
    <property type="project" value="UniProtKB-SubCell"/>
</dbReference>
<accession>A0A9W3AZ35</accession>
<dbReference type="NCBIfam" id="TIGR00763">
    <property type="entry name" value="lon"/>
    <property type="match status" value="1"/>
</dbReference>
<dbReference type="InterPro" id="IPR003111">
    <property type="entry name" value="Lon_prtase_N"/>
</dbReference>
<evidence type="ECO:0000256" key="4">
    <source>
        <dbReference type="ARBA" id="ARBA00022741"/>
    </source>
</evidence>
<dbReference type="InterPro" id="IPR014721">
    <property type="entry name" value="Ribsml_uS5_D2-typ_fold_subgr"/>
</dbReference>
<dbReference type="AlphaFoldDB" id="A0A9W3AZ35"/>